<organism evidence="4 5">
    <name type="scientific">Enterocloster bolteae</name>
    <dbReference type="NCBI Taxonomy" id="208479"/>
    <lineage>
        <taxon>Bacteria</taxon>
        <taxon>Bacillati</taxon>
        <taxon>Bacillota</taxon>
        <taxon>Clostridia</taxon>
        <taxon>Lachnospirales</taxon>
        <taxon>Lachnospiraceae</taxon>
        <taxon>Enterocloster</taxon>
    </lineage>
</organism>
<dbReference type="Gene3D" id="3.40.630.30">
    <property type="match status" value="1"/>
</dbReference>
<keyword evidence="2 4" id="KW-0808">Transferase</keyword>
<gene>
    <name evidence="4" type="ORF">DWW02_11965</name>
</gene>
<evidence type="ECO:0000256" key="3">
    <source>
        <dbReference type="ARBA" id="ARBA00023315"/>
    </source>
</evidence>
<comment type="caution">
    <text evidence="4">The sequence shown here is derived from an EMBL/GenBank/DDBJ whole genome shotgun (WGS) entry which is preliminary data.</text>
</comment>
<reference evidence="4 5" key="1">
    <citation type="submission" date="2018-08" db="EMBL/GenBank/DDBJ databases">
        <title>A genome reference for cultivated species of the human gut microbiota.</title>
        <authorList>
            <person name="Zou Y."/>
            <person name="Xue W."/>
            <person name="Luo G."/>
        </authorList>
    </citation>
    <scope>NUCLEOTIDE SEQUENCE [LARGE SCALE GENOMIC DNA]</scope>
    <source>
        <strain evidence="4 5">AF14-18</strain>
    </source>
</reference>
<dbReference type="InterPro" id="IPR051016">
    <property type="entry name" value="Diverse_Substrate_AcTransf"/>
</dbReference>
<proteinExistence type="inferred from homology"/>
<evidence type="ECO:0000313" key="5">
    <source>
        <dbReference type="Proteomes" id="UP000284543"/>
    </source>
</evidence>
<dbReference type="SUPFAM" id="SSF55729">
    <property type="entry name" value="Acyl-CoA N-acyltransferases (Nat)"/>
    <property type="match status" value="1"/>
</dbReference>
<dbReference type="PROSITE" id="PS51186">
    <property type="entry name" value="GNAT"/>
    <property type="match status" value="1"/>
</dbReference>
<dbReference type="EMBL" id="QRZM01000004">
    <property type="protein sequence ID" value="RGV76088.1"/>
    <property type="molecule type" value="Genomic_DNA"/>
</dbReference>
<evidence type="ECO:0000313" key="4">
    <source>
        <dbReference type="EMBL" id="RGV76088.1"/>
    </source>
</evidence>
<accession>A0A412Z7X2</accession>
<dbReference type="Pfam" id="PF00583">
    <property type="entry name" value="Acetyltransf_1"/>
    <property type="match status" value="1"/>
</dbReference>
<dbReference type="InterPro" id="IPR000182">
    <property type="entry name" value="GNAT_dom"/>
</dbReference>
<dbReference type="Proteomes" id="UP000284543">
    <property type="component" value="Unassembled WGS sequence"/>
</dbReference>
<dbReference type="InterPro" id="IPR016181">
    <property type="entry name" value="Acyl_CoA_acyltransferase"/>
</dbReference>
<dbReference type="RefSeq" id="WP_002569602.1">
    <property type="nucleotide sequence ID" value="NZ_CABKUK010000009.1"/>
</dbReference>
<comment type="similarity">
    <text evidence="1">Belongs to the acetyltransferase family.</text>
</comment>
<keyword evidence="3" id="KW-0012">Acyltransferase</keyword>
<dbReference type="PANTHER" id="PTHR10545">
    <property type="entry name" value="DIAMINE N-ACETYLTRANSFERASE"/>
    <property type="match status" value="1"/>
</dbReference>
<evidence type="ECO:0000256" key="2">
    <source>
        <dbReference type="ARBA" id="ARBA00022679"/>
    </source>
</evidence>
<sequence>MDNTLDKTGHGMEHKRADKAVEFRFAKPQDIPLILRFIRELADYEGMLDQVVATEELLNQWLFEKEKAEVILGMKDGETVGFALFFHNFSTFLGRAGIYLEDLYVRPEYRGQGFGTAFLNRLAAIAVERGCGRLEWWCLDWNKPSIDFYLGIGARPMSDWTVYRIDGERLEAMAADARR</sequence>
<dbReference type="FunFam" id="3.40.630.30:FF:000064">
    <property type="entry name" value="GNAT family acetyltransferase"/>
    <property type="match status" value="1"/>
</dbReference>
<dbReference type="KEGG" id="cbol:CGC65_20570"/>
<evidence type="ECO:0000256" key="1">
    <source>
        <dbReference type="ARBA" id="ARBA00008694"/>
    </source>
</evidence>
<protein>
    <submittedName>
        <fullName evidence="4">GNAT family N-acetyltransferase</fullName>
    </submittedName>
</protein>
<dbReference type="AlphaFoldDB" id="A0A412Z7X2"/>
<name>A0A412Z7X2_9FIRM</name>
<dbReference type="CDD" id="cd04301">
    <property type="entry name" value="NAT_SF"/>
    <property type="match status" value="1"/>
</dbReference>
<dbReference type="PANTHER" id="PTHR10545:SF29">
    <property type="entry name" value="GH14572P-RELATED"/>
    <property type="match status" value="1"/>
</dbReference>
<dbReference type="GO" id="GO:0008080">
    <property type="term" value="F:N-acetyltransferase activity"/>
    <property type="evidence" value="ECO:0007669"/>
    <property type="project" value="UniProtKB-ARBA"/>
</dbReference>